<dbReference type="PANTHER" id="PTHR11985">
    <property type="entry name" value="GLYCEROL-3-PHOSPHATE DEHYDROGENASE"/>
    <property type="match status" value="1"/>
</dbReference>
<organism evidence="7 8">
    <name type="scientific">Pseudoalteromonas tunicata D2</name>
    <dbReference type="NCBI Taxonomy" id="87626"/>
    <lineage>
        <taxon>Bacteria</taxon>
        <taxon>Pseudomonadati</taxon>
        <taxon>Pseudomonadota</taxon>
        <taxon>Gammaproteobacteria</taxon>
        <taxon>Alteromonadales</taxon>
        <taxon>Pseudoalteromonadaceae</taxon>
        <taxon>Pseudoalteromonas</taxon>
    </lineage>
</organism>
<dbReference type="Gene3D" id="3.30.9.10">
    <property type="entry name" value="D-Amino Acid Oxidase, subunit A, domain 2"/>
    <property type="match status" value="1"/>
</dbReference>
<sequence length="400" mass="44060">MIINGVAMKNLAVDVVIIGGGITGVGIAQFASAQGYRVQLLEQGVIGQQTSANSSKLIHGGLRYLETAQFHLVHKALHERRALLTLAPTLVKPIPFYIPIYQTSQRPSWQIRIGLSLYALLSGFDSLGRFKTLTNEQVKTLKGLKHDGLKTVFQYWDAQTDDALLTQAVARSASQLGAAITSRASCNKIEKNYQGYLVHYLKDNQANTTQAKMVINAAGPWVNQVLAKVSPAAQSEAIEWVQGSHLVLDIPAQDGIVYLESCFDNRVVFVIPWYGKTLLGTTELEITSLEQKPIPSQQEQDYLLGIYHHYFPAHGNLEQLTAKISATFCGVRVLPKQTGNAFAKPRDTLFHSPDGHPNLLNVYGGKLTTFRSTAKSSLDWLMEQLGPRQPIADVDDLPLQ</sequence>
<proteinExistence type="inferred from homology"/>
<comment type="caution">
    <text evidence="7">The sequence shown here is derived from an EMBL/GenBank/DDBJ whole genome shotgun (WGS) entry which is preliminary data.</text>
</comment>
<evidence type="ECO:0000256" key="2">
    <source>
        <dbReference type="ARBA" id="ARBA00007330"/>
    </source>
</evidence>
<reference evidence="7 8" key="1">
    <citation type="submission" date="2006-02" db="EMBL/GenBank/DDBJ databases">
        <authorList>
            <person name="Moran M.A."/>
            <person name="Kjelleberg S."/>
            <person name="Egan S."/>
            <person name="Saunders N."/>
            <person name="Thomas T."/>
            <person name="Ferriera S."/>
            <person name="Johnson J."/>
            <person name="Kravitz S."/>
            <person name="Halpern A."/>
            <person name="Remington K."/>
            <person name="Beeson K."/>
            <person name="Tran B."/>
            <person name="Rogers Y.-H."/>
            <person name="Friedman R."/>
            <person name="Venter J.C."/>
        </authorList>
    </citation>
    <scope>NUCLEOTIDE SEQUENCE [LARGE SCALE GENOMIC DNA]</scope>
    <source>
        <strain evidence="7 8">D2</strain>
    </source>
</reference>
<evidence type="ECO:0000256" key="3">
    <source>
        <dbReference type="ARBA" id="ARBA00022630"/>
    </source>
</evidence>
<dbReference type="InterPro" id="IPR000447">
    <property type="entry name" value="G3P_DH_FAD-dep"/>
</dbReference>
<dbReference type="Proteomes" id="UP000006201">
    <property type="component" value="Unassembled WGS sequence"/>
</dbReference>
<comment type="cofactor">
    <cofactor evidence="1">
        <name>FAD</name>
        <dbReference type="ChEBI" id="CHEBI:57692"/>
    </cofactor>
</comment>
<evidence type="ECO:0000256" key="5">
    <source>
        <dbReference type="ARBA" id="ARBA00023002"/>
    </source>
</evidence>
<feature type="domain" description="FAD dependent oxidoreductase" evidence="6">
    <location>
        <begin position="14"/>
        <end position="365"/>
    </location>
</feature>
<evidence type="ECO:0000313" key="7">
    <source>
        <dbReference type="EMBL" id="EAR30634.1"/>
    </source>
</evidence>
<dbReference type="GO" id="GO:0004368">
    <property type="term" value="F:glycerol-3-phosphate dehydrogenase (quinone) activity"/>
    <property type="evidence" value="ECO:0007669"/>
    <property type="project" value="InterPro"/>
</dbReference>
<evidence type="ECO:0000256" key="1">
    <source>
        <dbReference type="ARBA" id="ARBA00001974"/>
    </source>
</evidence>
<dbReference type="PRINTS" id="PR01001">
    <property type="entry name" value="FADG3PDH"/>
</dbReference>
<dbReference type="Pfam" id="PF01266">
    <property type="entry name" value="DAO"/>
    <property type="match status" value="1"/>
</dbReference>
<evidence type="ECO:0000259" key="6">
    <source>
        <dbReference type="Pfam" id="PF01266"/>
    </source>
</evidence>
<keyword evidence="8" id="KW-1185">Reference proteome</keyword>
<dbReference type="SUPFAM" id="SSF51905">
    <property type="entry name" value="FAD/NAD(P)-binding domain"/>
    <property type="match status" value="1"/>
</dbReference>
<keyword evidence="5" id="KW-0560">Oxidoreductase</keyword>
<name>A4C502_9GAMM</name>
<accession>A4C502</accession>
<keyword evidence="3" id="KW-0285">Flavoprotein</keyword>
<dbReference type="EMBL" id="AAOH01000001">
    <property type="protein sequence ID" value="EAR30634.1"/>
    <property type="molecule type" value="Genomic_DNA"/>
</dbReference>
<dbReference type="Gene3D" id="3.50.50.60">
    <property type="entry name" value="FAD/NAD(P)-binding domain"/>
    <property type="match status" value="1"/>
</dbReference>
<keyword evidence="4" id="KW-0274">FAD</keyword>
<dbReference type="InterPro" id="IPR006076">
    <property type="entry name" value="FAD-dep_OxRdtase"/>
</dbReference>
<evidence type="ECO:0000256" key="4">
    <source>
        <dbReference type="ARBA" id="ARBA00022827"/>
    </source>
</evidence>
<gene>
    <name evidence="7" type="ORF">PTD2_03656</name>
</gene>
<protein>
    <submittedName>
        <fullName evidence="7">FAD-dependent glycerol-3-phosphate dehydrogenase, family protein</fullName>
    </submittedName>
</protein>
<dbReference type="AlphaFoldDB" id="A4C502"/>
<dbReference type="SUPFAM" id="SSF54373">
    <property type="entry name" value="FAD-linked reductases, C-terminal domain"/>
    <property type="match status" value="1"/>
</dbReference>
<dbReference type="PANTHER" id="PTHR11985:SF15">
    <property type="entry name" value="GLYCEROL-3-PHOSPHATE DEHYDROGENASE, MITOCHONDRIAL"/>
    <property type="match status" value="1"/>
</dbReference>
<comment type="similarity">
    <text evidence="2">Belongs to the FAD-dependent glycerol-3-phosphate dehydrogenase family.</text>
</comment>
<dbReference type="HOGENOM" id="CLU_015740_5_0_6"/>
<dbReference type="GO" id="GO:0046168">
    <property type="term" value="P:glycerol-3-phosphate catabolic process"/>
    <property type="evidence" value="ECO:0007669"/>
    <property type="project" value="TreeGrafter"/>
</dbReference>
<dbReference type="STRING" id="87626.PTD2_03656"/>
<evidence type="ECO:0000313" key="8">
    <source>
        <dbReference type="Proteomes" id="UP000006201"/>
    </source>
</evidence>
<dbReference type="eggNOG" id="COG0578">
    <property type="taxonomic scope" value="Bacteria"/>
</dbReference>
<dbReference type="InterPro" id="IPR036188">
    <property type="entry name" value="FAD/NAD-bd_sf"/>
</dbReference>